<sequence length="83" mass="8415">MGSADVWLGVMGSADVWLGVMGSAVCGIGVVASRPVTGVRNAAEHAVAALPPGGLTGAGRKPVDHSRGERGRTRDVTGYVERT</sequence>
<organism evidence="3 4">
    <name type="scientific">Microtetraspora glauca</name>
    <dbReference type="NCBI Taxonomy" id="1996"/>
    <lineage>
        <taxon>Bacteria</taxon>
        <taxon>Bacillati</taxon>
        <taxon>Actinomycetota</taxon>
        <taxon>Actinomycetes</taxon>
        <taxon>Streptosporangiales</taxon>
        <taxon>Streptosporangiaceae</taxon>
        <taxon>Microtetraspora</taxon>
    </lineage>
</organism>
<keyword evidence="2" id="KW-1133">Transmembrane helix</keyword>
<comment type="caution">
    <text evidence="3">The sequence shown here is derived from an EMBL/GenBank/DDBJ whole genome shotgun (WGS) entry which is preliminary data.</text>
</comment>
<reference evidence="3 4" key="1">
    <citation type="submission" date="2024-06" db="EMBL/GenBank/DDBJ databases">
        <title>The Natural Products Discovery Center: Release of the First 8490 Sequenced Strains for Exploring Actinobacteria Biosynthetic Diversity.</title>
        <authorList>
            <person name="Kalkreuter E."/>
            <person name="Kautsar S.A."/>
            <person name="Yang D."/>
            <person name="Bader C.D."/>
            <person name="Teijaro C.N."/>
            <person name="Fluegel L."/>
            <person name="Davis C.M."/>
            <person name="Simpson J.R."/>
            <person name="Lauterbach L."/>
            <person name="Steele A.D."/>
            <person name="Gui C."/>
            <person name="Meng S."/>
            <person name="Li G."/>
            <person name="Viehrig K."/>
            <person name="Ye F."/>
            <person name="Su P."/>
            <person name="Kiefer A.F."/>
            <person name="Nichols A."/>
            <person name="Cepeda A.J."/>
            <person name="Yan W."/>
            <person name="Fan B."/>
            <person name="Jiang Y."/>
            <person name="Adhikari A."/>
            <person name="Zheng C.-J."/>
            <person name="Schuster L."/>
            <person name="Cowan T.M."/>
            <person name="Smanski M.J."/>
            <person name="Chevrette M.G."/>
            <person name="De Carvalho L.P.S."/>
            <person name="Shen B."/>
        </authorList>
    </citation>
    <scope>NUCLEOTIDE SEQUENCE [LARGE SCALE GENOMIC DNA]</scope>
    <source>
        <strain evidence="3 4">NPDC050100</strain>
    </source>
</reference>
<dbReference type="EMBL" id="JBFALK010000004">
    <property type="protein sequence ID" value="MEV0969041.1"/>
    <property type="molecule type" value="Genomic_DNA"/>
</dbReference>
<keyword evidence="4" id="KW-1185">Reference proteome</keyword>
<feature type="compositionally biased region" description="Basic and acidic residues" evidence="1">
    <location>
        <begin position="61"/>
        <end position="83"/>
    </location>
</feature>
<proteinExistence type="predicted"/>
<feature type="region of interest" description="Disordered" evidence="1">
    <location>
        <begin position="53"/>
        <end position="83"/>
    </location>
</feature>
<evidence type="ECO:0000256" key="1">
    <source>
        <dbReference type="SAM" id="MobiDB-lite"/>
    </source>
</evidence>
<dbReference type="Proteomes" id="UP001551675">
    <property type="component" value="Unassembled WGS sequence"/>
</dbReference>
<name>A0ABV3GBU2_MICGL</name>
<evidence type="ECO:0000313" key="3">
    <source>
        <dbReference type="EMBL" id="MEV0969041.1"/>
    </source>
</evidence>
<keyword evidence="2" id="KW-0812">Transmembrane</keyword>
<evidence type="ECO:0000256" key="2">
    <source>
        <dbReference type="SAM" id="Phobius"/>
    </source>
</evidence>
<keyword evidence="2" id="KW-0472">Membrane</keyword>
<accession>A0ABV3GBU2</accession>
<protein>
    <submittedName>
        <fullName evidence="3">Uncharacterized protein</fullName>
    </submittedName>
</protein>
<gene>
    <name evidence="3" type="ORF">AB0I59_10430</name>
</gene>
<dbReference type="RefSeq" id="WP_358131905.1">
    <property type="nucleotide sequence ID" value="NZ_JBFALK010000004.1"/>
</dbReference>
<evidence type="ECO:0000313" key="4">
    <source>
        <dbReference type="Proteomes" id="UP001551675"/>
    </source>
</evidence>
<feature type="transmembrane region" description="Helical" evidence="2">
    <location>
        <begin position="6"/>
        <end position="32"/>
    </location>
</feature>